<dbReference type="EMBL" id="JACOFU010000007">
    <property type="protein sequence ID" value="MBC3832914.1"/>
    <property type="molecule type" value="Genomic_DNA"/>
</dbReference>
<dbReference type="SUPFAM" id="SSF48452">
    <property type="entry name" value="TPR-like"/>
    <property type="match status" value="1"/>
</dbReference>
<protein>
    <recommendedName>
        <fullName evidence="6">Tetratricopeptide repeat protein</fullName>
    </recommendedName>
</protein>
<organism evidence="4 5">
    <name type="scientific">Undibacterium amnicola</name>
    <dbReference type="NCBI Taxonomy" id="1834038"/>
    <lineage>
        <taxon>Bacteria</taxon>
        <taxon>Pseudomonadati</taxon>
        <taxon>Pseudomonadota</taxon>
        <taxon>Betaproteobacteria</taxon>
        <taxon>Burkholderiales</taxon>
        <taxon>Oxalobacteraceae</taxon>
        <taxon>Undibacterium</taxon>
    </lineage>
</organism>
<keyword evidence="5" id="KW-1185">Reference proteome</keyword>
<sequence length="602" mass="67660">MQHPDFDEFKKCFRAAQYSQALTLVDRLIASFPQSAALQWHRLNCLEKLERYAEVPSNLDLVLQRLPDYAAALIKRVEYADWYLDQQAPLHADDDHEDKRVSVAVANARANRVAVQRTLELRNIADLRRILNRGDTSAESVTLNAKEQGQACFLLANALRYRETEEGGDGISDDDLAEARSLLDQAILLCPQQVDYRLARADDARSRAWVDATDQIEPADTSADIVRTFSGMCFKRSALEAAVVDYRYCWEQEKVPGHAMKLANILHDLGRYDEALRIYDEALAQMPEDAPHREYFIEKRKLSENNGAGEREHMAQLILGSLDDAGKDRNLQDSMAAQAMIAAAEAIRHGASVSDALATHISDDPDTMQAMNIARQILSIANEPKPELVEVDVSDYPKYQQKHCQRAEKAASQVGLIKIADAEAMGLFNMLGQHVMLRLFRDESGEIGLASFTMKPKWPGLLGFLLMFFSGKWKQHQMIECVTMFDDGAMITTQPHSISPFEYGGKIIQNKLAANVKLADLFIAHQASVATYLQQNPQVQSKCVLDLAGVEARWIAGQEAKSAYRKSINYVSDAELKTMLGVHYDRFAEKIREQLRLMTAYS</sequence>
<accession>A0ABR6XV76</accession>
<reference evidence="4 5" key="1">
    <citation type="submission" date="2020-08" db="EMBL/GenBank/DDBJ databases">
        <title>Novel species isolated from subtropical streams in China.</title>
        <authorList>
            <person name="Lu H."/>
        </authorList>
    </citation>
    <scope>NUCLEOTIDE SEQUENCE [LARGE SCALE GENOMIC DNA]</scope>
    <source>
        <strain evidence="4 5">KCTC 52442</strain>
    </source>
</reference>
<keyword evidence="2 3" id="KW-0802">TPR repeat</keyword>
<evidence type="ECO:0008006" key="6">
    <source>
        <dbReference type="Google" id="ProtNLM"/>
    </source>
</evidence>
<dbReference type="PANTHER" id="PTHR44943">
    <property type="entry name" value="CELLULOSE SYNTHASE OPERON PROTEIN C"/>
    <property type="match status" value="1"/>
</dbReference>
<gene>
    <name evidence="4" type="ORF">H8K33_15500</name>
</gene>
<feature type="repeat" description="TPR" evidence="3">
    <location>
        <begin position="256"/>
        <end position="289"/>
    </location>
</feature>
<evidence type="ECO:0000256" key="1">
    <source>
        <dbReference type="ARBA" id="ARBA00022737"/>
    </source>
</evidence>
<keyword evidence="1" id="KW-0677">Repeat</keyword>
<dbReference type="InterPro" id="IPR019734">
    <property type="entry name" value="TPR_rpt"/>
</dbReference>
<dbReference type="InterPro" id="IPR051685">
    <property type="entry name" value="Ycf3/AcsC/BcsC/TPR_MFPF"/>
</dbReference>
<dbReference type="PANTHER" id="PTHR44943:SF4">
    <property type="entry name" value="TPR REPEAT-CONTAINING PROTEIN MJ0798"/>
    <property type="match status" value="1"/>
</dbReference>
<evidence type="ECO:0000256" key="3">
    <source>
        <dbReference type="PROSITE-ProRule" id="PRU00339"/>
    </source>
</evidence>
<proteinExistence type="predicted"/>
<dbReference type="Gene3D" id="1.25.40.10">
    <property type="entry name" value="Tetratricopeptide repeat domain"/>
    <property type="match status" value="2"/>
</dbReference>
<evidence type="ECO:0000256" key="2">
    <source>
        <dbReference type="ARBA" id="ARBA00022803"/>
    </source>
</evidence>
<evidence type="ECO:0000313" key="4">
    <source>
        <dbReference type="EMBL" id="MBC3832914.1"/>
    </source>
</evidence>
<dbReference type="PROSITE" id="PS50005">
    <property type="entry name" value="TPR"/>
    <property type="match status" value="1"/>
</dbReference>
<name>A0ABR6XV76_9BURK</name>
<dbReference type="Proteomes" id="UP000643610">
    <property type="component" value="Unassembled WGS sequence"/>
</dbReference>
<dbReference type="RefSeq" id="WP_186891964.1">
    <property type="nucleotide sequence ID" value="NZ_JACOFU010000007.1"/>
</dbReference>
<dbReference type="InterPro" id="IPR011990">
    <property type="entry name" value="TPR-like_helical_dom_sf"/>
</dbReference>
<comment type="caution">
    <text evidence="4">The sequence shown here is derived from an EMBL/GenBank/DDBJ whole genome shotgun (WGS) entry which is preliminary data.</text>
</comment>
<evidence type="ECO:0000313" key="5">
    <source>
        <dbReference type="Proteomes" id="UP000643610"/>
    </source>
</evidence>